<proteinExistence type="predicted"/>
<protein>
    <recommendedName>
        <fullName evidence="3">4'-phosphopantetheinyl transferase domain-containing protein</fullName>
    </recommendedName>
</protein>
<dbReference type="AlphaFoldDB" id="A0A0H2RVY1"/>
<dbReference type="GO" id="GO:0008897">
    <property type="term" value="F:holo-[acyl-carrier-protein] synthase activity"/>
    <property type="evidence" value="ECO:0007669"/>
    <property type="project" value="InterPro"/>
</dbReference>
<organism evidence="1 2">
    <name type="scientific">Schizopora paradoxa</name>
    <dbReference type="NCBI Taxonomy" id="27342"/>
    <lineage>
        <taxon>Eukaryota</taxon>
        <taxon>Fungi</taxon>
        <taxon>Dikarya</taxon>
        <taxon>Basidiomycota</taxon>
        <taxon>Agaricomycotina</taxon>
        <taxon>Agaricomycetes</taxon>
        <taxon>Hymenochaetales</taxon>
        <taxon>Schizoporaceae</taxon>
        <taxon>Schizopora</taxon>
    </lineage>
</organism>
<dbReference type="EMBL" id="KQ085957">
    <property type="protein sequence ID" value="KLO13588.1"/>
    <property type="molecule type" value="Genomic_DNA"/>
</dbReference>
<dbReference type="STRING" id="27342.A0A0H2RVY1"/>
<sequence>MDVPVLCWVCSLTPQVSEAEYNLCLKAVQDAWPDSPVIAKFKNAPQSYDTLREIISHIMPLLMMRQQRVARSKWRQLQTDRGKKWIERASQDQDGMHPSKHLSSMMGYTTCMEHNMVVMAAAQGKRHQVVNIGIDVKRLVVEGVPVQQWAQSVSHKLTQFEINSLANLPDVTLLSRLCILLTVKESLINGLGQPVGFDLSRIECNIPENQIRVDGQPLLGWEFRLFRSVQQGVSPQGVSFSDPYQITVAFYRGNNISKFVFVENPKDIERLTQYFPLDNLLKVIPKLLQDS</sequence>
<dbReference type="Proteomes" id="UP000053477">
    <property type="component" value="Unassembled WGS sequence"/>
</dbReference>
<dbReference type="SUPFAM" id="SSF56214">
    <property type="entry name" value="4'-phosphopantetheinyl transferase"/>
    <property type="match status" value="1"/>
</dbReference>
<evidence type="ECO:0008006" key="3">
    <source>
        <dbReference type="Google" id="ProtNLM"/>
    </source>
</evidence>
<dbReference type="OrthoDB" id="26719at2759"/>
<dbReference type="Gene3D" id="3.90.470.20">
    <property type="entry name" value="4'-phosphopantetheinyl transferase domain"/>
    <property type="match status" value="1"/>
</dbReference>
<name>A0A0H2RVY1_9AGAM</name>
<keyword evidence="2" id="KW-1185">Reference proteome</keyword>
<dbReference type="InterPro" id="IPR037143">
    <property type="entry name" value="4-PPantetheinyl_Trfase_dom_sf"/>
</dbReference>
<reference evidence="1 2" key="1">
    <citation type="submission" date="2015-04" db="EMBL/GenBank/DDBJ databases">
        <title>Complete genome sequence of Schizopora paradoxa KUC8140, a cosmopolitan wood degrader in East Asia.</title>
        <authorList>
            <consortium name="DOE Joint Genome Institute"/>
            <person name="Min B."/>
            <person name="Park H."/>
            <person name="Jang Y."/>
            <person name="Kim J.-J."/>
            <person name="Kim K.H."/>
            <person name="Pangilinan J."/>
            <person name="Lipzen A."/>
            <person name="Riley R."/>
            <person name="Grigoriev I.V."/>
            <person name="Spatafora J.W."/>
            <person name="Choi I.-G."/>
        </authorList>
    </citation>
    <scope>NUCLEOTIDE SEQUENCE [LARGE SCALE GENOMIC DNA]</scope>
    <source>
        <strain evidence="1 2">KUC8140</strain>
    </source>
</reference>
<accession>A0A0H2RVY1</accession>
<dbReference type="GO" id="GO:0000287">
    <property type="term" value="F:magnesium ion binding"/>
    <property type="evidence" value="ECO:0007669"/>
    <property type="project" value="InterPro"/>
</dbReference>
<evidence type="ECO:0000313" key="2">
    <source>
        <dbReference type="Proteomes" id="UP000053477"/>
    </source>
</evidence>
<dbReference type="InParanoid" id="A0A0H2RVY1"/>
<evidence type="ECO:0000313" key="1">
    <source>
        <dbReference type="EMBL" id="KLO13588.1"/>
    </source>
</evidence>
<gene>
    <name evidence="1" type="ORF">SCHPADRAFT_355417</name>
</gene>